<name>A0AAW3U3M4_XANEU</name>
<reference evidence="1 2" key="1">
    <citation type="submission" date="2020-08" db="EMBL/GenBank/DDBJ databases">
        <title>Studying the diversity of plant-associated saprophytic bacteria and their role in host health and plant-pathogen interactions.</title>
        <authorList>
            <person name="Potnis N."/>
        </authorList>
    </citation>
    <scope>NUCLEOTIDE SEQUENCE [LARGE SCALE GENOMIC DNA]</scope>
    <source>
        <strain evidence="1 2">CFBP 7922</strain>
    </source>
</reference>
<gene>
    <name evidence="1" type="ORF">FHY32_002113</name>
</gene>
<dbReference type="Proteomes" id="UP000576603">
    <property type="component" value="Unassembled WGS sequence"/>
</dbReference>
<accession>A0AAW3U3M4</accession>
<protein>
    <submittedName>
        <fullName evidence="1">Uncharacterized protein</fullName>
    </submittedName>
</protein>
<dbReference type="EMBL" id="JACHNL010000004">
    <property type="protein sequence ID" value="MBB4723758.1"/>
    <property type="molecule type" value="Genomic_DNA"/>
</dbReference>
<proteinExistence type="predicted"/>
<dbReference type="AlphaFoldDB" id="A0AAW3U3M4"/>
<comment type="caution">
    <text evidence="1">The sequence shown here is derived from an EMBL/GenBank/DDBJ whole genome shotgun (WGS) entry which is preliminary data.</text>
</comment>
<organism evidence="1 2">
    <name type="scientific">Xanthomonas euvesicatoria</name>
    <dbReference type="NCBI Taxonomy" id="456327"/>
    <lineage>
        <taxon>Bacteria</taxon>
        <taxon>Pseudomonadati</taxon>
        <taxon>Pseudomonadota</taxon>
        <taxon>Gammaproteobacteria</taxon>
        <taxon>Lysobacterales</taxon>
        <taxon>Lysobacteraceae</taxon>
        <taxon>Xanthomonas</taxon>
    </lineage>
</organism>
<evidence type="ECO:0000313" key="2">
    <source>
        <dbReference type="Proteomes" id="UP000576603"/>
    </source>
</evidence>
<evidence type="ECO:0000313" key="1">
    <source>
        <dbReference type="EMBL" id="MBB4723758.1"/>
    </source>
</evidence>
<sequence>MVVDAALGVARPSNDQNKCNGWFGTTTCNAGVR</sequence>